<dbReference type="RefSeq" id="WP_243803164.1">
    <property type="nucleotide sequence ID" value="NZ_CP094671.1"/>
</dbReference>
<keyword evidence="2" id="KW-1185">Reference proteome</keyword>
<evidence type="ECO:0000313" key="1">
    <source>
        <dbReference type="EMBL" id="UOG77399.1"/>
    </source>
</evidence>
<gene>
    <name evidence="1" type="ORF">MTX78_23945</name>
</gene>
<protein>
    <submittedName>
        <fullName evidence="1">Uncharacterized protein</fullName>
    </submittedName>
</protein>
<dbReference type="Proteomes" id="UP000831113">
    <property type="component" value="Plasmid unnamed2"/>
</dbReference>
<sequence>MRSLADIINSSGDSLLETYAYANGFLTVKLALCETEQKVELAMPTEHLSFDGFSLAKKEDLYRTCRIVIQDLSQVLSVANGVYVPAPDFGKLMQQAKANYNLAYGKKASHWKYLFSLIGYGHLVSCLLADLEAVSIVELAE</sequence>
<accession>A0ABY4D881</accession>
<name>A0ABY4D881_9BACT</name>
<dbReference type="EMBL" id="CP094671">
    <property type="protein sequence ID" value="UOG77399.1"/>
    <property type="molecule type" value="Genomic_DNA"/>
</dbReference>
<reference evidence="1 2" key="1">
    <citation type="submission" date="2022-03" db="EMBL/GenBank/DDBJ databases">
        <title>Hymenobactersp. isolated from the air.</title>
        <authorList>
            <person name="Won M."/>
            <person name="Kwon S.-W."/>
        </authorList>
    </citation>
    <scope>NUCLEOTIDE SEQUENCE [LARGE SCALE GENOMIC DNA]</scope>
    <source>
        <strain evidence="1 2">KACC 21982</strain>
        <plasmid evidence="1 2">unnamed2</plasmid>
    </source>
</reference>
<proteinExistence type="predicted"/>
<organism evidence="1 2">
    <name type="scientific">Hymenobacter tibetensis</name>
    <dbReference type="NCBI Taxonomy" id="497967"/>
    <lineage>
        <taxon>Bacteria</taxon>
        <taxon>Pseudomonadati</taxon>
        <taxon>Bacteroidota</taxon>
        <taxon>Cytophagia</taxon>
        <taxon>Cytophagales</taxon>
        <taxon>Hymenobacteraceae</taxon>
        <taxon>Hymenobacter</taxon>
    </lineage>
</organism>
<keyword evidence="1" id="KW-0614">Plasmid</keyword>
<geneLocation type="plasmid" evidence="1 2">
    <name>unnamed2</name>
</geneLocation>
<evidence type="ECO:0000313" key="2">
    <source>
        <dbReference type="Proteomes" id="UP000831113"/>
    </source>
</evidence>